<comment type="caution">
    <text evidence="2">The sequence shown here is derived from an EMBL/GenBank/DDBJ whole genome shotgun (WGS) entry which is preliminary data.</text>
</comment>
<sequence length="142" mass="16006">MPDYRVNYDFRVNNLQYLLKMCFSFFNSIFQRLSPRGSLVLFATTWTTILTLTVAVASFWPELAFVSAISPTSSFSQACHRAGYLRLPLDITGENLCFPAELFRRSNMDMVVPPVFAAVIVASSAYAVRALGLCEVDDDQHY</sequence>
<gene>
    <name evidence="2" type="ORF">Fot_08281</name>
</gene>
<dbReference type="PANTHER" id="PTHR34658">
    <property type="entry name" value="OS01G0151800 PROTEIN"/>
    <property type="match status" value="1"/>
</dbReference>
<accession>A0ABD1WY95</accession>
<dbReference type="AlphaFoldDB" id="A0ABD1WY95"/>
<evidence type="ECO:0000256" key="1">
    <source>
        <dbReference type="SAM" id="Phobius"/>
    </source>
</evidence>
<feature type="transmembrane region" description="Helical" evidence="1">
    <location>
        <begin position="111"/>
        <end position="132"/>
    </location>
</feature>
<protein>
    <submittedName>
        <fullName evidence="2">Uncharacterized protein</fullName>
    </submittedName>
</protein>
<proteinExistence type="predicted"/>
<keyword evidence="1" id="KW-0812">Transmembrane</keyword>
<dbReference type="EMBL" id="JBFOLJ010000002">
    <property type="protein sequence ID" value="KAL2554662.1"/>
    <property type="molecule type" value="Genomic_DNA"/>
</dbReference>
<dbReference type="Proteomes" id="UP001604277">
    <property type="component" value="Unassembled WGS sequence"/>
</dbReference>
<evidence type="ECO:0000313" key="2">
    <source>
        <dbReference type="EMBL" id="KAL2554662.1"/>
    </source>
</evidence>
<reference evidence="3" key="1">
    <citation type="submission" date="2024-07" db="EMBL/GenBank/DDBJ databases">
        <title>Two chromosome-level genome assemblies of Korean endemic species Abeliophyllum distichum and Forsythia ovata (Oleaceae).</title>
        <authorList>
            <person name="Jang H."/>
        </authorList>
    </citation>
    <scope>NUCLEOTIDE SEQUENCE [LARGE SCALE GENOMIC DNA]</scope>
</reference>
<evidence type="ECO:0000313" key="3">
    <source>
        <dbReference type="Proteomes" id="UP001604277"/>
    </source>
</evidence>
<keyword evidence="3" id="KW-1185">Reference proteome</keyword>
<dbReference type="PANTHER" id="PTHR34658:SF2">
    <property type="entry name" value="OS01G0151800 PROTEIN"/>
    <property type="match status" value="1"/>
</dbReference>
<organism evidence="2 3">
    <name type="scientific">Forsythia ovata</name>
    <dbReference type="NCBI Taxonomy" id="205694"/>
    <lineage>
        <taxon>Eukaryota</taxon>
        <taxon>Viridiplantae</taxon>
        <taxon>Streptophyta</taxon>
        <taxon>Embryophyta</taxon>
        <taxon>Tracheophyta</taxon>
        <taxon>Spermatophyta</taxon>
        <taxon>Magnoliopsida</taxon>
        <taxon>eudicotyledons</taxon>
        <taxon>Gunneridae</taxon>
        <taxon>Pentapetalae</taxon>
        <taxon>asterids</taxon>
        <taxon>lamiids</taxon>
        <taxon>Lamiales</taxon>
        <taxon>Oleaceae</taxon>
        <taxon>Forsythieae</taxon>
        <taxon>Forsythia</taxon>
    </lineage>
</organism>
<feature type="transmembrane region" description="Helical" evidence="1">
    <location>
        <begin position="39"/>
        <end position="60"/>
    </location>
</feature>
<name>A0ABD1WY95_9LAMI</name>
<keyword evidence="1" id="KW-0472">Membrane</keyword>
<keyword evidence="1" id="KW-1133">Transmembrane helix</keyword>